<dbReference type="InterPro" id="IPR010898">
    <property type="entry name" value="Hpre_diP_synth_I"/>
</dbReference>
<name>A0A9D2EJ57_9FIRM</name>
<feature type="transmembrane region" description="Helical" evidence="1">
    <location>
        <begin position="65"/>
        <end position="95"/>
    </location>
</feature>
<organism evidence="2 3">
    <name type="scientific">Candidatus Anaerobutyricum stercoris</name>
    <dbReference type="NCBI Taxonomy" id="2838457"/>
    <lineage>
        <taxon>Bacteria</taxon>
        <taxon>Bacillati</taxon>
        <taxon>Bacillota</taxon>
        <taxon>Clostridia</taxon>
        <taxon>Lachnospirales</taxon>
        <taxon>Lachnospiraceae</taxon>
        <taxon>Anaerobutyricum</taxon>
    </lineage>
</organism>
<evidence type="ECO:0000256" key="1">
    <source>
        <dbReference type="SAM" id="Phobius"/>
    </source>
</evidence>
<keyword evidence="1" id="KW-1133">Transmembrane helix</keyword>
<evidence type="ECO:0000313" key="3">
    <source>
        <dbReference type="Proteomes" id="UP000824049"/>
    </source>
</evidence>
<feature type="transmembrane region" description="Helical" evidence="1">
    <location>
        <begin position="7"/>
        <end position="23"/>
    </location>
</feature>
<proteinExistence type="predicted"/>
<dbReference type="Proteomes" id="UP000824049">
    <property type="component" value="Unassembled WGS sequence"/>
</dbReference>
<dbReference type="Pfam" id="PF07456">
    <property type="entry name" value="Hpre_diP_synt_I"/>
    <property type="match status" value="1"/>
</dbReference>
<dbReference type="InterPro" id="IPR014535">
    <property type="entry name" value="Hpre_diP_synt_I"/>
</dbReference>
<evidence type="ECO:0000313" key="2">
    <source>
        <dbReference type="EMBL" id="HIZ38311.1"/>
    </source>
</evidence>
<accession>A0A9D2EJ57</accession>
<reference evidence="2" key="1">
    <citation type="journal article" date="2021" name="PeerJ">
        <title>Extensive microbial diversity within the chicken gut microbiome revealed by metagenomics and culture.</title>
        <authorList>
            <person name="Gilroy R."/>
            <person name="Ravi A."/>
            <person name="Getino M."/>
            <person name="Pursley I."/>
            <person name="Horton D.L."/>
            <person name="Alikhan N.F."/>
            <person name="Baker D."/>
            <person name="Gharbi K."/>
            <person name="Hall N."/>
            <person name="Watson M."/>
            <person name="Adriaenssens E.M."/>
            <person name="Foster-Nyarko E."/>
            <person name="Jarju S."/>
            <person name="Secka A."/>
            <person name="Antonio M."/>
            <person name="Oren A."/>
            <person name="Chaudhuri R.R."/>
            <person name="La Ragione R."/>
            <person name="Hildebrand F."/>
            <person name="Pallen M.J."/>
        </authorList>
    </citation>
    <scope>NUCLEOTIDE SEQUENCE</scope>
    <source>
        <strain evidence="2">CHK179-28034</strain>
    </source>
</reference>
<protein>
    <submittedName>
        <fullName evidence="2">Gx transporter family protein</fullName>
    </submittedName>
</protein>
<dbReference type="Gene3D" id="1.10.1760.20">
    <property type="match status" value="1"/>
</dbReference>
<dbReference type="PIRSF" id="PIRSF027391">
    <property type="entry name" value="Hpre_diP_synt_I"/>
    <property type="match status" value="1"/>
</dbReference>
<gene>
    <name evidence="2" type="ORF">H9968_00055</name>
</gene>
<keyword evidence="1" id="KW-0812">Transmembrane</keyword>
<sequence length="169" mass="17656">MKNGKKTAFYGMFLALALVAGYVEQLIPVNLGVPGVKLGLANIVTMVLLYTLGARPAAGITAVRILLSGILFGTGFSIVYSAAGAVLSILVMMLLKSTDKFSYIGVSVAGGVFHNAGQILVAILVLETGALVYYLPILIVAGLVAGLIIGFLSGFLIRRLAPVIRQTME</sequence>
<dbReference type="EMBL" id="DXBR01000001">
    <property type="protein sequence ID" value="HIZ38311.1"/>
    <property type="molecule type" value="Genomic_DNA"/>
</dbReference>
<reference evidence="2" key="2">
    <citation type="submission" date="2021-04" db="EMBL/GenBank/DDBJ databases">
        <authorList>
            <person name="Gilroy R."/>
        </authorList>
    </citation>
    <scope>NUCLEOTIDE SEQUENCE</scope>
    <source>
        <strain evidence="2">CHK179-28034</strain>
    </source>
</reference>
<dbReference type="AlphaFoldDB" id="A0A9D2EJ57"/>
<feature type="transmembrane region" description="Helical" evidence="1">
    <location>
        <begin position="101"/>
        <end position="126"/>
    </location>
</feature>
<comment type="caution">
    <text evidence="2">The sequence shown here is derived from an EMBL/GenBank/DDBJ whole genome shotgun (WGS) entry which is preliminary data.</text>
</comment>
<keyword evidence="1" id="KW-0472">Membrane</keyword>
<feature type="transmembrane region" description="Helical" evidence="1">
    <location>
        <begin position="133"/>
        <end position="157"/>
    </location>
</feature>